<accession>A0A0N4W536</accession>
<name>A0A0N4W536_HAEPC</name>
<gene>
    <name evidence="1" type="ORF">HPLM_LOCUS5038</name>
</gene>
<evidence type="ECO:0000313" key="3">
    <source>
        <dbReference type="WBParaSite" id="HPLM_0000504601-mRNA-1"/>
    </source>
</evidence>
<dbReference type="OMA" id="GTLEIKW"/>
<protein>
    <submittedName>
        <fullName evidence="3">MATH domain-containing protein</fullName>
    </submittedName>
</protein>
<keyword evidence="2" id="KW-1185">Reference proteome</keyword>
<dbReference type="EMBL" id="UZAF01016282">
    <property type="protein sequence ID" value="VDO24703.1"/>
    <property type="molecule type" value="Genomic_DNA"/>
</dbReference>
<reference evidence="1 2" key="2">
    <citation type="submission" date="2018-11" db="EMBL/GenBank/DDBJ databases">
        <authorList>
            <consortium name="Pathogen Informatics"/>
        </authorList>
    </citation>
    <scope>NUCLEOTIDE SEQUENCE [LARGE SCALE GENOMIC DNA]</scope>
    <source>
        <strain evidence="1 2">MHpl1</strain>
    </source>
</reference>
<dbReference type="AlphaFoldDB" id="A0A0N4W536"/>
<evidence type="ECO:0000313" key="1">
    <source>
        <dbReference type="EMBL" id="VDO24703.1"/>
    </source>
</evidence>
<dbReference type="PANTHER" id="PTHR35373:SF3">
    <property type="entry name" value="ACTIVATOR OF HSP90 ATPASE HOMOLOG 1-LIKE PROTEIN"/>
    <property type="match status" value="1"/>
</dbReference>
<reference evidence="3" key="1">
    <citation type="submission" date="2017-02" db="UniProtKB">
        <authorList>
            <consortium name="WormBaseParasite"/>
        </authorList>
    </citation>
    <scope>IDENTIFICATION</scope>
</reference>
<evidence type="ECO:0000313" key="2">
    <source>
        <dbReference type="Proteomes" id="UP000268014"/>
    </source>
</evidence>
<dbReference type="PANTHER" id="PTHR35373">
    <property type="entry name" value="PROTEIN CBG16894"/>
    <property type="match status" value="1"/>
</dbReference>
<dbReference type="Proteomes" id="UP000268014">
    <property type="component" value="Unassembled WGS sequence"/>
</dbReference>
<sequence length="113" mass="13647">YCCIQFFKVQNGELIIKCYYFPFAVDKRVPVKDLRKLKFARQSQSYEKNWGSNWSVWWACDMKRNFRKHSENYYNMVVDNGDCFEKGFTVKDIVGFQRALRNDLYDFVIKPLV</sequence>
<proteinExistence type="predicted"/>
<dbReference type="WBParaSite" id="HPLM_0000504601-mRNA-1">
    <property type="protein sequence ID" value="HPLM_0000504601-mRNA-1"/>
    <property type="gene ID" value="HPLM_0000504601"/>
</dbReference>
<dbReference type="OrthoDB" id="10001099at2759"/>
<organism evidence="3">
    <name type="scientific">Haemonchus placei</name>
    <name type="common">Barber's pole worm</name>
    <dbReference type="NCBI Taxonomy" id="6290"/>
    <lineage>
        <taxon>Eukaryota</taxon>
        <taxon>Metazoa</taxon>
        <taxon>Ecdysozoa</taxon>
        <taxon>Nematoda</taxon>
        <taxon>Chromadorea</taxon>
        <taxon>Rhabditida</taxon>
        <taxon>Rhabditina</taxon>
        <taxon>Rhabditomorpha</taxon>
        <taxon>Strongyloidea</taxon>
        <taxon>Trichostrongylidae</taxon>
        <taxon>Haemonchus</taxon>
    </lineage>
</organism>